<dbReference type="SUPFAM" id="SSF55136">
    <property type="entry name" value="Probable bacterial effector-binding domain"/>
    <property type="match status" value="1"/>
</dbReference>
<evidence type="ECO:0000313" key="7">
    <source>
        <dbReference type="EMBL" id="MBC5725523.1"/>
    </source>
</evidence>
<dbReference type="EMBL" id="JACOPL010000007">
    <property type="protein sequence ID" value="MBC5725523.1"/>
    <property type="molecule type" value="Genomic_DNA"/>
</dbReference>
<keyword evidence="1" id="KW-0678">Repressor</keyword>
<evidence type="ECO:0000256" key="4">
    <source>
        <dbReference type="ARBA" id="ARBA00023163"/>
    </source>
</evidence>
<dbReference type="SMART" id="SM00871">
    <property type="entry name" value="AraC_E_bind"/>
    <property type="match status" value="1"/>
</dbReference>
<proteinExistence type="predicted"/>
<evidence type="ECO:0000259" key="6">
    <source>
        <dbReference type="PROSITE" id="PS50937"/>
    </source>
</evidence>
<feature type="domain" description="HTH merR-type" evidence="6">
    <location>
        <begin position="4"/>
        <end position="74"/>
    </location>
</feature>
<dbReference type="InterPro" id="IPR010499">
    <property type="entry name" value="AraC_E-bd"/>
</dbReference>
<dbReference type="SUPFAM" id="SSF46955">
    <property type="entry name" value="Putative DNA-binding domain"/>
    <property type="match status" value="1"/>
</dbReference>
<dbReference type="InterPro" id="IPR011256">
    <property type="entry name" value="Reg_factor_effector_dom_sf"/>
</dbReference>
<dbReference type="AlphaFoldDB" id="A0A923LVP4"/>
<keyword evidence="3" id="KW-0238">DNA-binding</keyword>
<keyword evidence="8" id="KW-1185">Reference proteome</keyword>
<keyword evidence="2" id="KW-0805">Transcription regulation</keyword>
<dbReference type="CDD" id="cd01107">
    <property type="entry name" value="HTH_BmrR"/>
    <property type="match status" value="1"/>
</dbReference>
<dbReference type="SMART" id="SM00422">
    <property type="entry name" value="HTH_MERR"/>
    <property type="match status" value="1"/>
</dbReference>
<dbReference type="GO" id="GO:0003700">
    <property type="term" value="F:DNA-binding transcription factor activity"/>
    <property type="evidence" value="ECO:0007669"/>
    <property type="project" value="InterPro"/>
</dbReference>
<name>A0A923LVP4_9FIRM</name>
<protein>
    <submittedName>
        <fullName evidence="7">MerR family transcriptional regulator</fullName>
    </submittedName>
</protein>
<dbReference type="InterPro" id="IPR009061">
    <property type="entry name" value="DNA-bd_dom_put_sf"/>
</dbReference>
<dbReference type="GO" id="GO:0003677">
    <property type="term" value="F:DNA binding"/>
    <property type="evidence" value="ECO:0007669"/>
    <property type="project" value="UniProtKB-KW"/>
</dbReference>
<dbReference type="PANTHER" id="PTHR30204">
    <property type="entry name" value="REDOX-CYCLING DRUG-SENSING TRANSCRIPTIONAL ACTIVATOR SOXR"/>
    <property type="match status" value="1"/>
</dbReference>
<gene>
    <name evidence="7" type="ORF">H8S45_08645</name>
</gene>
<dbReference type="InterPro" id="IPR047057">
    <property type="entry name" value="MerR_fam"/>
</dbReference>
<reference evidence="7" key="1">
    <citation type="submission" date="2020-08" db="EMBL/GenBank/DDBJ databases">
        <title>Genome public.</title>
        <authorList>
            <person name="Liu C."/>
            <person name="Sun Q."/>
        </authorList>
    </citation>
    <scope>NUCLEOTIDE SEQUENCE</scope>
    <source>
        <strain evidence="7">NSJ-28</strain>
    </source>
</reference>
<evidence type="ECO:0000256" key="1">
    <source>
        <dbReference type="ARBA" id="ARBA00022491"/>
    </source>
</evidence>
<keyword evidence="4" id="KW-0804">Transcription</keyword>
<dbReference type="InterPro" id="IPR000551">
    <property type="entry name" value="MerR-type_HTH_dom"/>
</dbReference>
<dbReference type="Proteomes" id="UP000606499">
    <property type="component" value="Unassembled WGS sequence"/>
</dbReference>
<evidence type="ECO:0000256" key="5">
    <source>
        <dbReference type="SAM" id="Coils"/>
    </source>
</evidence>
<organism evidence="7 8">
    <name type="scientific">Agathobaculum faecis</name>
    <dbReference type="NCBI Taxonomy" id="2763013"/>
    <lineage>
        <taxon>Bacteria</taxon>
        <taxon>Bacillati</taxon>
        <taxon>Bacillota</taxon>
        <taxon>Clostridia</taxon>
        <taxon>Eubacteriales</taxon>
        <taxon>Butyricicoccaceae</taxon>
        <taxon>Agathobaculum</taxon>
    </lineage>
</organism>
<evidence type="ECO:0000256" key="2">
    <source>
        <dbReference type="ARBA" id="ARBA00023015"/>
    </source>
</evidence>
<dbReference type="Gene3D" id="3.20.80.10">
    <property type="entry name" value="Regulatory factor, effector binding domain"/>
    <property type="match status" value="1"/>
</dbReference>
<feature type="coiled-coil region" evidence="5">
    <location>
        <begin position="81"/>
        <end position="115"/>
    </location>
</feature>
<keyword evidence="5" id="KW-0175">Coiled coil</keyword>
<dbReference type="Gene3D" id="1.10.1660.10">
    <property type="match status" value="1"/>
</dbReference>
<accession>A0A923LVP4</accession>
<sequence>MKDLFTIGEMHKLFAVPVRTLRFYDEIGLLRPERVDPRTGYRYYSAGQFERLNTIKYLRALGVSLERIRGFFENRDTDVVERLLQEQLADTRRRLDELQRIERRIGRRLDDLRRARTAETGVVLQKTLPARAIAFLRQEIPRGGDLETPLAELQSHIRQDAAVFLGKVGVSIARERLYARQFDRYTGIFLFVEPEEQYGGPVLHLPAGEWLTVCYRGTHAHSAPSYELLLDEAARRGFELAEDSVEVTHIDAGFTSDETQYLTELQVPVKKSENTP</sequence>
<evidence type="ECO:0000256" key="3">
    <source>
        <dbReference type="ARBA" id="ARBA00023125"/>
    </source>
</evidence>
<dbReference type="Pfam" id="PF13411">
    <property type="entry name" value="MerR_1"/>
    <property type="match status" value="1"/>
</dbReference>
<dbReference type="PROSITE" id="PS50937">
    <property type="entry name" value="HTH_MERR_2"/>
    <property type="match status" value="1"/>
</dbReference>
<dbReference type="PANTHER" id="PTHR30204:SF69">
    <property type="entry name" value="MERR-FAMILY TRANSCRIPTIONAL REGULATOR"/>
    <property type="match status" value="1"/>
</dbReference>
<dbReference type="RefSeq" id="WP_186949953.1">
    <property type="nucleotide sequence ID" value="NZ_JACOPL010000007.1"/>
</dbReference>
<evidence type="ECO:0000313" key="8">
    <source>
        <dbReference type="Proteomes" id="UP000606499"/>
    </source>
</evidence>
<comment type="caution">
    <text evidence="7">The sequence shown here is derived from an EMBL/GenBank/DDBJ whole genome shotgun (WGS) entry which is preliminary data.</text>
</comment>